<sequence length="119" mass="13885">ERQVPTSSSDLTKRNWEEKPSVKSSKPQPKKPKVGAALNPNETRDTRTVEENRRFVQIAFKTPNIFKPKRRPPDCNFSVFNYFRPHFVTPIANRKAIDLWAQAEQEAYRHLDDNMAAFI</sequence>
<proteinExistence type="predicted"/>
<evidence type="ECO:0000313" key="3">
    <source>
        <dbReference type="WBParaSite" id="nRc.2.0.1.t44193-RA"/>
    </source>
</evidence>
<evidence type="ECO:0000313" key="2">
    <source>
        <dbReference type="Proteomes" id="UP000887565"/>
    </source>
</evidence>
<feature type="region of interest" description="Disordered" evidence="1">
    <location>
        <begin position="1"/>
        <end position="48"/>
    </location>
</feature>
<protein>
    <submittedName>
        <fullName evidence="3">Uncharacterized protein</fullName>
    </submittedName>
</protein>
<dbReference type="WBParaSite" id="nRc.2.0.1.t44193-RA">
    <property type="protein sequence ID" value="nRc.2.0.1.t44193-RA"/>
    <property type="gene ID" value="nRc.2.0.1.g44193"/>
</dbReference>
<feature type="compositionally biased region" description="Basic and acidic residues" evidence="1">
    <location>
        <begin position="11"/>
        <end position="21"/>
    </location>
</feature>
<dbReference type="AlphaFoldDB" id="A0A915KZ23"/>
<accession>A0A915KZ23</accession>
<feature type="compositionally biased region" description="Polar residues" evidence="1">
    <location>
        <begin position="1"/>
        <end position="10"/>
    </location>
</feature>
<organism evidence="2 3">
    <name type="scientific">Romanomermis culicivorax</name>
    <name type="common">Nematode worm</name>
    <dbReference type="NCBI Taxonomy" id="13658"/>
    <lineage>
        <taxon>Eukaryota</taxon>
        <taxon>Metazoa</taxon>
        <taxon>Ecdysozoa</taxon>
        <taxon>Nematoda</taxon>
        <taxon>Enoplea</taxon>
        <taxon>Dorylaimia</taxon>
        <taxon>Mermithida</taxon>
        <taxon>Mermithoidea</taxon>
        <taxon>Mermithidae</taxon>
        <taxon>Romanomermis</taxon>
    </lineage>
</organism>
<keyword evidence="2" id="KW-1185">Reference proteome</keyword>
<reference evidence="3" key="1">
    <citation type="submission" date="2022-11" db="UniProtKB">
        <authorList>
            <consortium name="WormBaseParasite"/>
        </authorList>
    </citation>
    <scope>IDENTIFICATION</scope>
</reference>
<evidence type="ECO:0000256" key="1">
    <source>
        <dbReference type="SAM" id="MobiDB-lite"/>
    </source>
</evidence>
<dbReference type="Proteomes" id="UP000887565">
    <property type="component" value="Unplaced"/>
</dbReference>
<name>A0A915KZ23_ROMCU</name>